<evidence type="ECO:0000313" key="8">
    <source>
        <dbReference type="Proteomes" id="UP000076321"/>
    </source>
</evidence>
<reference evidence="6 8" key="1">
    <citation type="submission" date="2015-12" db="EMBL/GenBank/DDBJ databases">
        <title>Amycolatopsis regifaucium genome sequencing and assembly.</title>
        <authorList>
            <person name="Mayilraj S."/>
        </authorList>
    </citation>
    <scope>NUCLEOTIDE SEQUENCE [LARGE SCALE GENOMIC DNA]</scope>
    <source>
        <strain evidence="6 8">GY080</strain>
    </source>
</reference>
<accession>A0A154MD56</accession>
<feature type="transmembrane region" description="Helical" evidence="4">
    <location>
        <begin position="80"/>
        <end position="100"/>
    </location>
</feature>
<evidence type="ECO:0000313" key="9">
    <source>
        <dbReference type="Proteomes" id="UP000186883"/>
    </source>
</evidence>
<keyword evidence="4" id="KW-0472">Membrane</keyword>
<dbReference type="Gene3D" id="1.10.10.1320">
    <property type="entry name" value="Anti-sigma factor, zinc-finger domain"/>
    <property type="match status" value="1"/>
</dbReference>
<evidence type="ECO:0000256" key="4">
    <source>
        <dbReference type="SAM" id="Phobius"/>
    </source>
</evidence>
<evidence type="ECO:0000313" key="7">
    <source>
        <dbReference type="EMBL" id="OKA03246.1"/>
    </source>
</evidence>
<dbReference type="InterPro" id="IPR027383">
    <property type="entry name" value="Znf_put"/>
</dbReference>
<keyword evidence="1" id="KW-0805">Transcription regulation</keyword>
<evidence type="ECO:0000256" key="1">
    <source>
        <dbReference type="ARBA" id="ARBA00023015"/>
    </source>
</evidence>
<evidence type="ECO:0000259" key="5">
    <source>
        <dbReference type="Pfam" id="PF13490"/>
    </source>
</evidence>
<reference evidence="7 9" key="2">
    <citation type="submission" date="2016-11" db="EMBL/GenBank/DDBJ databases">
        <title>Genome sequencing of Amycolatopsis regifaucium.</title>
        <authorList>
            <person name="Mayilraj S."/>
            <person name="Kaur N."/>
        </authorList>
    </citation>
    <scope>NUCLEOTIDE SEQUENCE [LARGE SCALE GENOMIC DNA]</scope>
    <source>
        <strain evidence="7 9">GY080</strain>
    </source>
</reference>
<dbReference type="Proteomes" id="UP000076321">
    <property type="component" value="Unassembled WGS sequence"/>
</dbReference>
<protein>
    <submittedName>
        <fullName evidence="6">Anti-sigma factor</fullName>
    </submittedName>
</protein>
<evidence type="ECO:0000313" key="6">
    <source>
        <dbReference type="EMBL" id="KZB82462.1"/>
    </source>
</evidence>
<keyword evidence="2" id="KW-0804">Transcription</keyword>
<dbReference type="AlphaFoldDB" id="A0A154MD56"/>
<dbReference type="EMBL" id="LOBU02000038">
    <property type="protein sequence ID" value="OKA03246.1"/>
    <property type="molecule type" value="Genomic_DNA"/>
</dbReference>
<name>A0A154MD56_9PSEU</name>
<dbReference type="EMBL" id="LQCI01000034">
    <property type="protein sequence ID" value="KZB82462.1"/>
    <property type="molecule type" value="Genomic_DNA"/>
</dbReference>
<evidence type="ECO:0000256" key="3">
    <source>
        <dbReference type="SAM" id="MobiDB-lite"/>
    </source>
</evidence>
<keyword evidence="4" id="KW-0812">Transmembrane</keyword>
<proteinExistence type="predicted"/>
<gene>
    <name evidence="7" type="ORF">ATP06_0237030</name>
    <name evidence="6" type="ORF">AVL48_11215</name>
</gene>
<comment type="caution">
    <text evidence="6">The sequence shown here is derived from an EMBL/GenBank/DDBJ whole genome shotgun (WGS) entry which is preliminary data.</text>
</comment>
<feature type="compositionally biased region" description="Low complexity" evidence="3">
    <location>
        <begin position="116"/>
        <end position="126"/>
    </location>
</feature>
<sequence>MRKPKVKHTDVAAYVLGVLDQAEAYAFEKHLKACERCGRQVAEFTSVEGALAKAAPRYLSPGATATRRPGGIVVRRCGRLSMLTAHLVAVLLACVVAALMSSHRSSGRYRGDSSDPDISSPTPLDDGPVADSDQRSLPLPLVFQ</sequence>
<feature type="domain" description="Putative zinc-finger" evidence="5">
    <location>
        <begin position="12"/>
        <end position="37"/>
    </location>
</feature>
<keyword evidence="4" id="KW-1133">Transmembrane helix</keyword>
<dbReference type="Proteomes" id="UP000186883">
    <property type="component" value="Unassembled WGS sequence"/>
</dbReference>
<feature type="region of interest" description="Disordered" evidence="3">
    <location>
        <begin position="104"/>
        <end position="144"/>
    </location>
</feature>
<dbReference type="Pfam" id="PF13490">
    <property type="entry name" value="zf-HC2"/>
    <property type="match status" value="1"/>
</dbReference>
<dbReference type="OrthoDB" id="3697795at2"/>
<organism evidence="6 8">
    <name type="scientific">Amycolatopsis regifaucium</name>
    <dbReference type="NCBI Taxonomy" id="546365"/>
    <lineage>
        <taxon>Bacteria</taxon>
        <taxon>Bacillati</taxon>
        <taxon>Actinomycetota</taxon>
        <taxon>Actinomycetes</taxon>
        <taxon>Pseudonocardiales</taxon>
        <taxon>Pseudonocardiaceae</taxon>
        <taxon>Amycolatopsis</taxon>
    </lineage>
</organism>
<dbReference type="InterPro" id="IPR041916">
    <property type="entry name" value="Anti_sigma_zinc_sf"/>
</dbReference>
<evidence type="ECO:0000256" key="2">
    <source>
        <dbReference type="ARBA" id="ARBA00023163"/>
    </source>
</evidence>
<keyword evidence="9" id="KW-1185">Reference proteome</keyword>